<dbReference type="AlphaFoldDB" id="A0A9Q0E782"/>
<name>A0A9Q0E782_9TELE</name>
<accession>A0A9Q0E782</accession>
<keyword evidence="3" id="KW-1185">Reference proteome</keyword>
<proteinExistence type="predicted"/>
<organism evidence="2 3">
    <name type="scientific">Muraenolepis orangiensis</name>
    <name type="common">Patagonian moray cod</name>
    <dbReference type="NCBI Taxonomy" id="630683"/>
    <lineage>
        <taxon>Eukaryota</taxon>
        <taxon>Metazoa</taxon>
        <taxon>Chordata</taxon>
        <taxon>Craniata</taxon>
        <taxon>Vertebrata</taxon>
        <taxon>Euteleostomi</taxon>
        <taxon>Actinopterygii</taxon>
        <taxon>Neopterygii</taxon>
        <taxon>Teleostei</taxon>
        <taxon>Neoteleostei</taxon>
        <taxon>Acanthomorphata</taxon>
        <taxon>Zeiogadaria</taxon>
        <taxon>Gadariae</taxon>
        <taxon>Gadiformes</taxon>
        <taxon>Muraenolepidoidei</taxon>
        <taxon>Muraenolepididae</taxon>
        <taxon>Muraenolepis</taxon>
    </lineage>
</organism>
<evidence type="ECO:0000313" key="2">
    <source>
        <dbReference type="EMBL" id="KAJ3602377.1"/>
    </source>
</evidence>
<evidence type="ECO:0000256" key="1">
    <source>
        <dbReference type="SAM" id="MobiDB-lite"/>
    </source>
</evidence>
<gene>
    <name evidence="2" type="ORF">NHX12_030133</name>
</gene>
<dbReference type="EMBL" id="JANIIK010000046">
    <property type="protein sequence ID" value="KAJ3602377.1"/>
    <property type="molecule type" value="Genomic_DNA"/>
</dbReference>
<evidence type="ECO:0000313" key="3">
    <source>
        <dbReference type="Proteomes" id="UP001148018"/>
    </source>
</evidence>
<sequence length="70" mass="7536">MVPVGTQRLDHSSASPPTPDPSPHDPGWYPEAGSLFSQPSDPRPLPHDPGWYPEAGSLFSQPSDPRPLPP</sequence>
<protein>
    <submittedName>
        <fullName evidence="2">Uncharacterized protein</fullName>
    </submittedName>
</protein>
<reference evidence="2" key="1">
    <citation type="submission" date="2022-07" db="EMBL/GenBank/DDBJ databases">
        <title>Chromosome-level genome of Muraenolepis orangiensis.</title>
        <authorList>
            <person name="Kim J."/>
        </authorList>
    </citation>
    <scope>NUCLEOTIDE SEQUENCE</scope>
    <source>
        <strain evidence="2">KU_S4_2022</strain>
        <tissue evidence="2">Muscle</tissue>
    </source>
</reference>
<feature type="region of interest" description="Disordered" evidence="1">
    <location>
        <begin position="1"/>
        <end position="70"/>
    </location>
</feature>
<dbReference type="Proteomes" id="UP001148018">
    <property type="component" value="Unassembled WGS sequence"/>
</dbReference>
<comment type="caution">
    <text evidence="2">The sequence shown here is derived from an EMBL/GenBank/DDBJ whole genome shotgun (WGS) entry which is preliminary data.</text>
</comment>